<dbReference type="RefSeq" id="WP_006584204.1">
    <property type="nucleotide sequence ID" value="NZ_CM001377.1"/>
</dbReference>
<dbReference type="AlphaFoldDB" id="H0UQ71"/>
<organism evidence="2 3">
    <name type="scientific">Thermanaerovibrio velox DSM 12556</name>
    <dbReference type="NCBI Taxonomy" id="926567"/>
    <lineage>
        <taxon>Bacteria</taxon>
        <taxon>Thermotogati</taxon>
        <taxon>Synergistota</taxon>
        <taxon>Synergistia</taxon>
        <taxon>Synergistales</taxon>
        <taxon>Synergistaceae</taxon>
        <taxon>Thermanaerovibrio</taxon>
    </lineage>
</organism>
<proteinExistence type="predicted"/>
<dbReference type="PANTHER" id="PTHR36930:SF1">
    <property type="entry name" value="MOSC DOMAIN-CONTAINING PROTEIN"/>
    <property type="match status" value="1"/>
</dbReference>
<evidence type="ECO:0000313" key="3">
    <source>
        <dbReference type="Proteomes" id="UP000005730"/>
    </source>
</evidence>
<dbReference type="PROSITE" id="PS51340">
    <property type="entry name" value="MOSC"/>
    <property type="match status" value="1"/>
</dbReference>
<evidence type="ECO:0000259" key="1">
    <source>
        <dbReference type="PROSITE" id="PS51340"/>
    </source>
</evidence>
<sequence length="148" mass="16039">MPPIEGKVTAVCISEKKGTVKERVREALLKTDFGLEGDAHGGSWHRQVSLLAQEDIDMMAQKLPTVGNGSFGENIGVCGIDLPSLPVGTKLEVGEALLEVTQIGKECHTRCQIYHATGDCIMPRRGIFCRVLRSGLVREGDPVRVLEA</sequence>
<dbReference type="SUPFAM" id="SSF50800">
    <property type="entry name" value="PK beta-barrel domain-like"/>
    <property type="match status" value="1"/>
</dbReference>
<feature type="domain" description="MOSC" evidence="1">
    <location>
        <begin position="22"/>
        <end position="146"/>
    </location>
</feature>
<name>H0UQ71_9BACT</name>
<dbReference type="InterPro" id="IPR005302">
    <property type="entry name" value="MoCF_Sase_C"/>
</dbReference>
<dbReference type="PANTHER" id="PTHR36930">
    <property type="entry name" value="METAL-SULFUR CLUSTER BIOSYNTHESIS PROTEINS YUAD-RELATED"/>
    <property type="match status" value="1"/>
</dbReference>
<dbReference type="STRING" id="926567.TheveDRAFT_1591"/>
<dbReference type="GO" id="GO:0003824">
    <property type="term" value="F:catalytic activity"/>
    <property type="evidence" value="ECO:0007669"/>
    <property type="project" value="InterPro"/>
</dbReference>
<dbReference type="EMBL" id="CM001377">
    <property type="protein sequence ID" value="EHM10709.1"/>
    <property type="molecule type" value="Genomic_DNA"/>
</dbReference>
<dbReference type="GO" id="GO:0030151">
    <property type="term" value="F:molybdenum ion binding"/>
    <property type="evidence" value="ECO:0007669"/>
    <property type="project" value="InterPro"/>
</dbReference>
<dbReference type="HOGENOM" id="CLU_122785_1_0_0"/>
<dbReference type="InterPro" id="IPR011037">
    <property type="entry name" value="Pyrv_Knase-like_insert_dom_sf"/>
</dbReference>
<evidence type="ECO:0000313" key="2">
    <source>
        <dbReference type="EMBL" id="EHM10709.1"/>
    </source>
</evidence>
<dbReference type="GO" id="GO:0030170">
    <property type="term" value="F:pyridoxal phosphate binding"/>
    <property type="evidence" value="ECO:0007669"/>
    <property type="project" value="InterPro"/>
</dbReference>
<dbReference type="Pfam" id="PF03473">
    <property type="entry name" value="MOSC"/>
    <property type="match status" value="1"/>
</dbReference>
<accession>H0UQ71</accession>
<dbReference type="Gene3D" id="2.40.33.20">
    <property type="entry name" value="PK beta-barrel domain-like"/>
    <property type="match status" value="1"/>
</dbReference>
<protein>
    <recommendedName>
        <fullName evidence="1">MOSC domain-containing protein</fullName>
    </recommendedName>
</protein>
<dbReference type="eggNOG" id="COG2258">
    <property type="taxonomic scope" value="Bacteria"/>
</dbReference>
<gene>
    <name evidence="2" type="ORF">TheveDRAFT_1591</name>
</gene>
<dbReference type="OrthoDB" id="9784492at2"/>
<reference evidence="2 3" key="1">
    <citation type="submission" date="2011-10" db="EMBL/GenBank/DDBJ databases">
        <title>The Noncontiguous Finished genome of Thermanaerovibrio velox DSM 12556.</title>
        <authorList>
            <consortium name="US DOE Joint Genome Institute (JGI-PGF)"/>
            <person name="Lucas S."/>
            <person name="Copeland A."/>
            <person name="Lapidus A."/>
            <person name="Glavina del Rio T."/>
            <person name="Dalin E."/>
            <person name="Tice H."/>
            <person name="Bruce D."/>
            <person name="Goodwin L."/>
            <person name="Pitluck S."/>
            <person name="Peters L."/>
            <person name="Mikhailova N."/>
            <person name="Teshima H."/>
            <person name="Kyrpides N."/>
            <person name="Mavromatis K."/>
            <person name="Ivanova N."/>
            <person name="Markowitz V."/>
            <person name="Cheng J.-F."/>
            <person name="Hugenholtz P."/>
            <person name="Woyke T."/>
            <person name="Wu D."/>
            <person name="Spring S."/>
            <person name="Brambilla E.-M."/>
            <person name="Klenk H.-P."/>
            <person name="Eisen J.A."/>
        </authorList>
    </citation>
    <scope>NUCLEOTIDE SEQUENCE [LARGE SCALE GENOMIC DNA]</scope>
    <source>
        <strain evidence="2 3">DSM 12556</strain>
    </source>
</reference>
<dbReference type="InterPro" id="IPR052716">
    <property type="entry name" value="MOSC_domain"/>
</dbReference>
<keyword evidence="3" id="KW-1185">Reference proteome</keyword>
<dbReference type="Proteomes" id="UP000005730">
    <property type="component" value="Chromosome"/>
</dbReference>